<name>A0ABY2K3D8_9DEIN</name>
<dbReference type="PROSITE" id="PS50943">
    <property type="entry name" value="HTH_CROC1"/>
    <property type="match status" value="1"/>
</dbReference>
<accession>A0ABY2K3D8</accession>
<keyword evidence="3" id="KW-1185">Reference proteome</keyword>
<dbReference type="EMBL" id="SKBL01000035">
    <property type="protein sequence ID" value="TFU14355.1"/>
    <property type="molecule type" value="Genomic_DNA"/>
</dbReference>
<dbReference type="InterPro" id="IPR001387">
    <property type="entry name" value="Cro/C1-type_HTH"/>
</dbReference>
<evidence type="ECO:0000313" key="3">
    <source>
        <dbReference type="Proteomes" id="UP000297244"/>
    </source>
</evidence>
<organism evidence="2 3">
    <name type="scientific">Thermus tengchongensis</name>
    <dbReference type="NCBI Taxonomy" id="1214928"/>
    <lineage>
        <taxon>Bacteria</taxon>
        <taxon>Thermotogati</taxon>
        <taxon>Deinococcota</taxon>
        <taxon>Deinococci</taxon>
        <taxon>Thermales</taxon>
        <taxon>Thermaceae</taxon>
        <taxon>Thermus</taxon>
    </lineage>
</organism>
<evidence type="ECO:0000259" key="1">
    <source>
        <dbReference type="PROSITE" id="PS50943"/>
    </source>
</evidence>
<reference evidence="2 3" key="1">
    <citation type="submission" date="2019-03" db="EMBL/GenBank/DDBJ databases">
        <title>Thermus tengchongensis species for the arsenic transformation mechanism.</title>
        <authorList>
            <person name="Yuan G.C."/>
        </authorList>
    </citation>
    <scope>NUCLEOTIDE SEQUENCE [LARGE SCALE GENOMIC DNA]</scope>
    <source>
        <strain evidence="2 3">15Y</strain>
    </source>
</reference>
<comment type="caution">
    <text evidence="2">The sequence shown here is derived from an EMBL/GenBank/DDBJ whole genome shotgun (WGS) entry which is preliminary data.</text>
</comment>
<sequence>MSGYTLKRFGRHTFYPYTLERYGEPAPPLRFTGDRPPRDKAEEHYLHFALSFLKAAQRGGLSVADGESFLAVRELEELQGKERERFARALLDAAFYETFYYWKLQGYLEETKDRRGREGYQPYLEDEAGGFFYSVLLRFAQSYRYDRSGKLPEIPSHVRETFQKAEEAMARGEMAALVREMPFTALAMGLEYHPKSGLRPLAAAEEALKAYKPEFLQPILEMYGLKGAGAPTPRFPSPKEEVNALDSFAGTARRIRNAYFEAWWDTQAAYAMEGLRDILREFREKGYIEVSPTQPRFLGGFPSDPDNYPHDWHLRYVGRVQNEKGQILEVWDHALDMGLGLGDEKGHFGESLTLAKFPSRTWGPEFAVLFRHTPDPEVHHLLRGTLVRAAVWGREAEGSMIFRLDDFIYSIYRGDKHPPIPLPAVILTPLEEKTIPPSLDQEERHRRLASAWVAMEAALGFHRDITGIAPAWERGAIFYNSPLIQEVSFRDGRPHVVYQMRNPQGSYAPPPGQETPIFDGVLRYEEGLTKKTLEARLTVLATEGMGRFLENLKRAWPEYAYGVMPRTLVEMAFELPYASSNTRSEWFGEKKPWEVVLALKEAAGFHPAEKVPAQAEEIDRWLRILTETQERMAELFGADERGKEIALFAALGLAHRYLRLKISNLEYRKQDYDDVQEMADHLRETLRELLPERSLPLHFDYATLQEVAEETLGRQIGSRFPSKSYFQQLAEAMGVSTEELEKIVGEAERD</sequence>
<feature type="domain" description="HTH cro/C1-type" evidence="1">
    <location>
        <begin position="717"/>
        <end position="740"/>
    </location>
</feature>
<protein>
    <recommendedName>
        <fullName evidence="1">HTH cro/C1-type domain-containing protein</fullName>
    </recommendedName>
</protein>
<dbReference type="Proteomes" id="UP000297244">
    <property type="component" value="Unassembled WGS sequence"/>
</dbReference>
<proteinExistence type="predicted"/>
<evidence type="ECO:0000313" key="2">
    <source>
        <dbReference type="EMBL" id="TFU14355.1"/>
    </source>
</evidence>
<dbReference type="RefSeq" id="WP_135344025.1">
    <property type="nucleotide sequence ID" value="NZ_ML214270.1"/>
</dbReference>
<gene>
    <name evidence="2" type="ORF">E0489_12465</name>
</gene>